<evidence type="ECO:0000313" key="2">
    <source>
        <dbReference type="EMBL" id="GMR53397.1"/>
    </source>
</evidence>
<name>A0AAN5I5R8_9BILA</name>
<sequence>QKRIEKIEKEERGKKRKEGEEIKRREEEERKRREEAERKKNVRGIVQEERPKKENVHKRAKGKKEEVSAPSTSLPLSSHLHSIGGSVLSGAAAAVERLRLSSGWITDLYHHYLLHVLASLGRAFPALETPEPPPRRGQIPYPLQRGIRRALPSVEVFAVRYSSNDWKKEVKKERKR</sequence>
<organism evidence="2 3">
    <name type="scientific">Pristionchus mayeri</name>
    <dbReference type="NCBI Taxonomy" id="1317129"/>
    <lineage>
        <taxon>Eukaryota</taxon>
        <taxon>Metazoa</taxon>
        <taxon>Ecdysozoa</taxon>
        <taxon>Nematoda</taxon>
        <taxon>Chromadorea</taxon>
        <taxon>Rhabditida</taxon>
        <taxon>Rhabditina</taxon>
        <taxon>Diplogasteromorpha</taxon>
        <taxon>Diplogasteroidea</taxon>
        <taxon>Neodiplogasteridae</taxon>
        <taxon>Pristionchus</taxon>
    </lineage>
</organism>
<comment type="caution">
    <text evidence="2">The sequence shown here is derived from an EMBL/GenBank/DDBJ whole genome shotgun (WGS) entry which is preliminary data.</text>
</comment>
<keyword evidence="3" id="KW-1185">Reference proteome</keyword>
<evidence type="ECO:0000256" key="1">
    <source>
        <dbReference type="SAM" id="MobiDB-lite"/>
    </source>
</evidence>
<feature type="non-terminal residue" evidence="2">
    <location>
        <position position="1"/>
    </location>
</feature>
<feature type="compositionally biased region" description="Basic and acidic residues" evidence="1">
    <location>
        <begin position="1"/>
        <end position="39"/>
    </location>
</feature>
<proteinExistence type="predicted"/>
<gene>
    <name evidence="2" type="ORF">PMAYCL1PPCAC_23592</name>
</gene>
<accession>A0AAN5I5R8</accession>
<dbReference type="EMBL" id="BTRK01000005">
    <property type="protein sequence ID" value="GMR53397.1"/>
    <property type="molecule type" value="Genomic_DNA"/>
</dbReference>
<feature type="non-terminal residue" evidence="2">
    <location>
        <position position="176"/>
    </location>
</feature>
<reference evidence="3" key="1">
    <citation type="submission" date="2022-10" db="EMBL/GenBank/DDBJ databases">
        <title>Genome assembly of Pristionchus species.</title>
        <authorList>
            <person name="Yoshida K."/>
            <person name="Sommer R.J."/>
        </authorList>
    </citation>
    <scope>NUCLEOTIDE SEQUENCE [LARGE SCALE GENOMIC DNA]</scope>
    <source>
        <strain evidence="3">RS5460</strain>
    </source>
</reference>
<dbReference type="Proteomes" id="UP001328107">
    <property type="component" value="Unassembled WGS sequence"/>
</dbReference>
<evidence type="ECO:0000313" key="3">
    <source>
        <dbReference type="Proteomes" id="UP001328107"/>
    </source>
</evidence>
<protein>
    <submittedName>
        <fullName evidence="2">Uncharacterized protein</fullName>
    </submittedName>
</protein>
<dbReference type="AlphaFoldDB" id="A0AAN5I5R8"/>
<feature type="region of interest" description="Disordered" evidence="1">
    <location>
        <begin position="1"/>
        <end position="76"/>
    </location>
</feature>